<gene>
    <name evidence="8" type="primary">bchG</name>
    <name evidence="8" type="ORF">NSE01_07900</name>
</gene>
<evidence type="ECO:0000256" key="6">
    <source>
        <dbReference type="ARBA" id="ARBA00023171"/>
    </source>
</evidence>
<dbReference type="Proteomes" id="UP000321464">
    <property type="component" value="Unassembled WGS sequence"/>
</dbReference>
<dbReference type="InterPro" id="IPR044878">
    <property type="entry name" value="UbiA_sf"/>
</dbReference>
<evidence type="ECO:0000256" key="7">
    <source>
        <dbReference type="SAM" id="Phobius"/>
    </source>
</evidence>
<evidence type="ECO:0000256" key="3">
    <source>
        <dbReference type="ARBA" id="ARBA00022692"/>
    </source>
</evidence>
<keyword evidence="9" id="KW-1185">Reference proteome</keyword>
<dbReference type="Pfam" id="PF01040">
    <property type="entry name" value="UbiA"/>
    <property type="match status" value="1"/>
</dbReference>
<dbReference type="InterPro" id="IPR006372">
    <property type="entry name" value="Chl_synth"/>
</dbReference>
<evidence type="ECO:0000256" key="5">
    <source>
        <dbReference type="ARBA" id="ARBA00023136"/>
    </source>
</evidence>
<feature type="transmembrane region" description="Helical" evidence="7">
    <location>
        <begin position="192"/>
        <end position="211"/>
    </location>
</feature>
<keyword evidence="2" id="KW-1003">Cell membrane</keyword>
<keyword evidence="4 7" id="KW-1133">Transmembrane helix</keyword>
<keyword evidence="5 7" id="KW-0472">Membrane</keyword>
<dbReference type="PANTHER" id="PTHR42723:SF1">
    <property type="entry name" value="CHLOROPHYLL SYNTHASE, CHLOROPLASTIC"/>
    <property type="match status" value="1"/>
</dbReference>
<proteinExistence type="predicted"/>
<feature type="transmembrane region" description="Helical" evidence="7">
    <location>
        <begin position="290"/>
        <end position="312"/>
    </location>
</feature>
<organism evidence="8 9">
    <name type="scientific">Novosphingobium sediminis</name>
    <dbReference type="NCBI Taxonomy" id="707214"/>
    <lineage>
        <taxon>Bacteria</taxon>
        <taxon>Pseudomonadati</taxon>
        <taxon>Pseudomonadota</taxon>
        <taxon>Alphaproteobacteria</taxon>
        <taxon>Sphingomonadales</taxon>
        <taxon>Sphingomonadaceae</taxon>
        <taxon>Novosphingobium</taxon>
    </lineage>
</organism>
<feature type="transmembrane region" description="Helical" evidence="7">
    <location>
        <begin position="127"/>
        <end position="151"/>
    </location>
</feature>
<reference evidence="8 9" key="1">
    <citation type="submission" date="2019-07" db="EMBL/GenBank/DDBJ databases">
        <title>Whole genome shotgun sequence of Novosphingobium sediminis NBRC 106119.</title>
        <authorList>
            <person name="Hosoyama A."/>
            <person name="Uohara A."/>
            <person name="Ohji S."/>
            <person name="Ichikawa N."/>
        </authorList>
    </citation>
    <scope>NUCLEOTIDE SEQUENCE [LARGE SCALE GENOMIC DNA]</scope>
    <source>
        <strain evidence="8 9">NBRC 106119</strain>
    </source>
</reference>
<dbReference type="GO" id="GO:0016020">
    <property type="term" value="C:membrane"/>
    <property type="evidence" value="ECO:0007669"/>
    <property type="project" value="UniProtKB-SubCell"/>
</dbReference>
<evidence type="ECO:0000256" key="4">
    <source>
        <dbReference type="ARBA" id="ARBA00022989"/>
    </source>
</evidence>
<dbReference type="GO" id="GO:0016765">
    <property type="term" value="F:transferase activity, transferring alkyl or aryl (other than methyl) groups"/>
    <property type="evidence" value="ECO:0007669"/>
    <property type="project" value="InterPro"/>
</dbReference>
<feature type="transmembrane region" description="Helical" evidence="7">
    <location>
        <begin position="232"/>
        <end position="255"/>
    </location>
</feature>
<comment type="subcellular location">
    <subcellularLocation>
        <location evidence="1">Membrane</location>
        <topology evidence="1">Multi-pass membrane protein</topology>
    </subcellularLocation>
</comment>
<dbReference type="Gene3D" id="1.10.357.140">
    <property type="entry name" value="UbiA prenyltransferase"/>
    <property type="match status" value="1"/>
</dbReference>
<dbReference type="PANTHER" id="PTHR42723">
    <property type="entry name" value="CHLOROPHYLL SYNTHASE"/>
    <property type="match status" value="1"/>
</dbReference>
<comment type="caution">
    <text evidence="8">The sequence shown here is derived from an EMBL/GenBank/DDBJ whole genome shotgun (WGS) entry which is preliminary data.</text>
</comment>
<dbReference type="NCBIfam" id="NF005742">
    <property type="entry name" value="PRK07566.1"/>
    <property type="match status" value="1"/>
</dbReference>
<accession>A0A512AGW7</accession>
<dbReference type="NCBIfam" id="TIGR01476">
    <property type="entry name" value="chlor_syn_BchG"/>
    <property type="match status" value="1"/>
</dbReference>
<dbReference type="InterPro" id="IPR000537">
    <property type="entry name" value="UbiA_prenyltransferase"/>
</dbReference>
<feature type="transmembrane region" description="Helical" evidence="7">
    <location>
        <begin position="261"/>
        <end position="278"/>
    </location>
</feature>
<evidence type="ECO:0000313" key="9">
    <source>
        <dbReference type="Proteomes" id="UP000321464"/>
    </source>
</evidence>
<dbReference type="Gene3D" id="1.20.120.1780">
    <property type="entry name" value="UbiA prenyltransferase"/>
    <property type="match status" value="1"/>
</dbReference>
<dbReference type="AlphaFoldDB" id="A0A512AGW7"/>
<dbReference type="InterPro" id="IPR050475">
    <property type="entry name" value="Prenyltransferase_related"/>
</dbReference>
<evidence type="ECO:0000256" key="1">
    <source>
        <dbReference type="ARBA" id="ARBA00004141"/>
    </source>
</evidence>
<dbReference type="EMBL" id="BJYR01000005">
    <property type="protein sequence ID" value="GEN98957.1"/>
    <property type="molecule type" value="Genomic_DNA"/>
</dbReference>
<evidence type="ECO:0000256" key="2">
    <source>
        <dbReference type="ARBA" id="ARBA00022475"/>
    </source>
</evidence>
<sequence>MTLVGVNHTLRGMTQPATSARSMAPTVRRPAPRDVLELLKPITWFPPIWAFMCGVVSSGQPASGHWLPIIAGGLLAGPLVCGNSQAINDWFDRHVDAINEPNRPIPSGRIPGRWGLGIACVGTVISFAVGAALGIWVMVATLVGLASAWAYSAPPFRLKASGWWGPMLVGLTYEGLSWFTGAAVMTSTLPPTPVLIVLVLYSLGAHGIMTLNDFKAVEGDRQTGVRSLPVVLGVRNAALLACAVMALAQVIVAVYLVQHGLMLSAAIVAGVLAVQFALMPKLIADPAARAPWYGGTGVTLYVLGMLAAAGGLGGHW</sequence>
<name>A0A512AGW7_9SPHN</name>
<dbReference type="GO" id="GO:0015995">
    <property type="term" value="P:chlorophyll biosynthetic process"/>
    <property type="evidence" value="ECO:0007669"/>
    <property type="project" value="UniProtKB-KW"/>
</dbReference>
<feature type="transmembrane region" description="Helical" evidence="7">
    <location>
        <begin position="163"/>
        <end position="186"/>
    </location>
</feature>
<dbReference type="CDD" id="cd13958">
    <property type="entry name" value="PT_UbiA_chlorophyll"/>
    <property type="match status" value="1"/>
</dbReference>
<keyword evidence="6" id="KW-0149">Chlorophyll biosynthesis</keyword>
<evidence type="ECO:0000313" key="8">
    <source>
        <dbReference type="EMBL" id="GEN98957.1"/>
    </source>
</evidence>
<keyword evidence="3 7" id="KW-0812">Transmembrane</keyword>
<protein>
    <submittedName>
        <fullName evidence="8">Bacteriochlorophyll synthase 33 kDa chain</fullName>
    </submittedName>
</protein>